<proteinExistence type="predicted"/>
<evidence type="ECO:0000313" key="2">
    <source>
        <dbReference type="RefSeq" id="XP_052132482.1"/>
    </source>
</evidence>
<dbReference type="SUPFAM" id="SSF51735">
    <property type="entry name" value="NAD(P)-binding Rossmann-fold domains"/>
    <property type="match status" value="1"/>
</dbReference>
<reference evidence="2" key="2">
    <citation type="submission" date="2025-08" db="UniProtKB">
        <authorList>
            <consortium name="RefSeq"/>
        </authorList>
    </citation>
    <scope>IDENTIFICATION</scope>
    <source>
        <tissue evidence="2">Whole organism</tissue>
    </source>
</reference>
<dbReference type="GeneID" id="113216674"/>
<dbReference type="Gene3D" id="3.40.50.720">
    <property type="entry name" value="NAD(P)-binding Rossmann-like Domain"/>
    <property type="match status" value="1"/>
</dbReference>
<keyword evidence="1" id="KW-1185">Reference proteome</keyword>
<organism evidence="1 2">
    <name type="scientific">Frankliniella occidentalis</name>
    <name type="common">Western flower thrips</name>
    <name type="synonym">Euthrips occidentalis</name>
    <dbReference type="NCBI Taxonomy" id="133901"/>
    <lineage>
        <taxon>Eukaryota</taxon>
        <taxon>Metazoa</taxon>
        <taxon>Ecdysozoa</taxon>
        <taxon>Arthropoda</taxon>
        <taxon>Hexapoda</taxon>
        <taxon>Insecta</taxon>
        <taxon>Pterygota</taxon>
        <taxon>Neoptera</taxon>
        <taxon>Paraneoptera</taxon>
        <taxon>Thysanoptera</taxon>
        <taxon>Terebrantia</taxon>
        <taxon>Thripoidea</taxon>
        <taxon>Thripidae</taxon>
        <taxon>Frankliniella</taxon>
    </lineage>
</organism>
<dbReference type="Proteomes" id="UP000504606">
    <property type="component" value="Unplaced"/>
</dbReference>
<dbReference type="RefSeq" id="XP_052132482.1">
    <property type="nucleotide sequence ID" value="XM_052276522.1"/>
</dbReference>
<dbReference type="PANTHER" id="PTHR43313:SF36">
    <property type="entry name" value="D-BETA-HYDROXYBUTYRATE DEHYDROGENASE, MITOCHONDRIAL"/>
    <property type="match status" value="1"/>
</dbReference>
<dbReference type="GO" id="GO:0016491">
    <property type="term" value="F:oxidoreductase activity"/>
    <property type="evidence" value="ECO:0007669"/>
    <property type="project" value="TreeGrafter"/>
</dbReference>
<protein>
    <submittedName>
        <fullName evidence="2">D-beta-hydroxybutyrate dehydrogenase, mitochondrial</fullName>
    </submittedName>
</protein>
<name>A0A9C6XCA0_FRAOC</name>
<dbReference type="InterPro" id="IPR002347">
    <property type="entry name" value="SDR_fam"/>
</dbReference>
<dbReference type="AlphaFoldDB" id="A0A9C6XCA0"/>
<reference evidence="2" key="1">
    <citation type="journal article" date="2018" name="Proc. Natl. Acad. Sci. U.S.A.">
        <title>Phylogenomics and the evolution of hemipteroid insects.</title>
        <authorList>
            <person name="Johnson K.P."/>
            <person name="Dietrich C.H."/>
            <person name="Friedrich F."/>
            <person name="Beutel R.G."/>
            <person name="Wipfler B."/>
            <person name="Peters R.S."/>
            <person name="Allen J.M."/>
            <person name="Petersen M."/>
            <person name="Donath A."/>
            <person name="Walden K.K."/>
            <person name="Kozlov A.M."/>
            <person name="Podsiadlowski L."/>
            <person name="Mayer C."/>
            <person name="Meusemann K."/>
            <person name="Vasilikopoulos A."/>
            <person name="Waterhouse R.M."/>
            <person name="Cameron S.L."/>
            <person name="Weirauch C."/>
            <person name="Swanson D.R."/>
            <person name="Percy D.M."/>
            <person name="Hardy N.B."/>
            <person name="Terry I."/>
            <person name="Liu S."/>
            <person name="Zhou X."/>
            <person name="Misof B."/>
            <person name="Robertson H.M."/>
            <person name="Yoshizawa K."/>
        </authorList>
    </citation>
    <scope>NUCLEOTIDE SEQUENCE</scope>
    <source>
        <tissue evidence="2">Whole organism</tissue>
    </source>
</reference>
<evidence type="ECO:0000313" key="1">
    <source>
        <dbReference type="Proteomes" id="UP000504606"/>
    </source>
</evidence>
<sequence>RSDPAAGQDGAVNAEAAAADGLCARLLRAHAKHQEAVFGDLPYQGSLVTLPMDVTREDVLHEAMDVIRRHLPAGHDGLHAVINTAGLCSRGRLELQENTHWDAMLKVNVVGAFRTARTFLPLLRSNKGRLLNVGAPGALSGAAAGAGAVAYTAARYAVEGATNALRTEMEPLGVSVISLQPPEGATGEALFQPPREGVEHHDVLGSSALRGVEEALLCEKPKPRYQLRERVGLLRTVIGGTRA</sequence>
<dbReference type="PRINTS" id="PR00081">
    <property type="entry name" value="GDHRDH"/>
</dbReference>
<accession>A0A9C6XCA0</accession>
<dbReference type="Pfam" id="PF00106">
    <property type="entry name" value="adh_short"/>
    <property type="match status" value="1"/>
</dbReference>
<dbReference type="PANTHER" id="PTHR43313">
    <property type="entry name" value="SHORT-CHAIN DEHYDROGENASE/REDUCTASE FAMILY 9C"/>
    <property type="match status" value="1"/>
</dbReference>
<dbReference type="OrthoDB" id="9876299at2759"/>
<dbReference type="GO" id="GO:0008202">
    <property type="term" value="P:steroid metabolic process"/>
    <property type="evidence" value="ECO:0007669"/>
    <property type="project" value="TreeGrafter"/>
</dbReference>
<gene>
    <name evidence="2" type="primary">LOC113216674</name>
</gene>
<dbReference type="InterPro" id="IPR036291">
    <property type="entry name" value="NAD(P)-bd_dom_sf"/>
</dbReference>
<dbReference type="KEGG" id="foc:113216674"/>
<feature type="non-terminal residue" evidence="2">
    <location>
        <position position="1"/>
    </location>
</feature>